<dbReference type="RefSeq" id="WP_185299667.1">
    <property type="nucleotide sequence ID" value="NZ_CP045702.1"/>
</dbReference>
<dbReference type="Proteomes" id="UP000515307">
    <property type="component" value="Chromosome"/>
</dbReference>
<evidence type="ECO:0000313" key="1">
    <source>
        <dbReference type="EMBL" id="QNE76174.1"/>
    </source>
</evidence>
<name>A0A7G7BLF9_9ACTN</name>
<organism evidence="1 2">
    <name type="scientific">Streptomyces finlayi</name>
    <dbReference type="NCBI Taxonomy" id="67296"/>
    <lineage>
        <taxon>Bacteria</taxon>
        <taxon>Bacillati</taxon>
        <taxon>Actinomycetota</taxon>
        <taxon>Actinomycetes</taxon>
        <taxon>Kitasatosporales</taxon>
        <taxon>Streptomycetaceae</taxon>
        <taxon>Streptomyces</taxon>
    </lineage>
</organism>
<gene>
    <name evidence="1" type="ORF">F0344_17500</name>
</gene>
<evidence type="ECO:0000313" key="2">
    <source>
        <dbReference type="Proteomes" id="UP000515307"/>
    </source>
</evidence>
<dbReference type="AlphaFoldDB" id="A0A7G7BLF9"/>
<dbReference type="KEGG" id="sfiy:F0344_17500"/>
<accession>A0A7G7BLF9</accession>
<reference evidence="2" key="1">
    <citation type="submission" date="2019-10" db="EMBL/GenBank/DDBJ databases">
        <title>Antimicrobial potential of Antarctic Bacteria.</title>
        <authorList>
            <person name="Benaud N."/>
            <person name="Edwards R.J."/>
            <person name="Ferrari B.C."/>
        </authorList>
    </citation>
    <scope>NUCLEOTIDE SEQUENCE [LARGE SCALE GENOMIC DNA]</scope>
    <source>
        <strain evidence="2">NBSH44</strain>
    </source>
</reference>
<keyword evidence="2" id="KW-1185">Reference proteome</keyword>
<protein>
    <submittedName>
        <fullName evidence="1">Uncharacterized protein</fullName>
    </submittedName>
</protein>
<proteinExistence type="predicted"/>
<sequence length="62" mass="6673">MRLLPEATTALTAPMTTRAARQEEARAQALRRVCAGFTTTISPHSAARLADLLTGSRYEKAA</sequence>
<dbReference type="EMBL" id="CP045702">
    <property type="protein sequence ID" value="QNE76174.1"/>
    <property type="molecule type" value="Genomic_DNA"/>
</dbReference>